<comment type="catalytic activity">
    <reaction evidence="3">
        <text>5-carboxyamino-1-(5-phospho-D-ribosyl)imidazole + H(+) = 5-amino-1-(5-phospho-D-ribosyl)imidazole-4-carboxylate</text>
        <dbReference type="Rhea" id="RHEA:13193"/>
        <dbReference type="ChEBI" id="CHEBI:15378"/>
        <dbReference type="ChEBI" id="CHEBI:58730"/>
        <dbReference type="ChEBI" id="CHEBI:77657"/>
        <dbReference type="EC" id="5.4.99.18"/>
    </reaction>
</comment>
<evidence type="ECO:0000313" key="6">
    <source>
        <dbReference type="EMBL" id="KPJ72788.1"/>
    </source>
</evidence>
<protein>
    <recommendedName>
        <fullName evidence="3">N5-carboxyaminoimidazole ribonucleotide mutase</fullName>
        <shortName evidence="3">N5-CAIR mutase</shortName>
        <ecNumber evidence="3">5.4.99.18</ecNumber>
    </recommendedName>
    <alternativeName>
        <fullName evidence="3">5-(carboxyamino)imidazole ribonucleotide mutase</fullName>
    </alternativeName>
</protein>
<dbReference type="SMART" id="SM01001">
    <property type="entry name" value="AIRC"/>
    <property type="match status" value="1"/>
</dbReference>
<dbReference type="HAMAP" id="MF_01929">
    <property type="entry name" value="PurE_classI"/>
    <property type="match status" value="1"/>
</dbReference>
<feature type="binding site" evidence="3 4">
    <location>
        <position position="12"/>
    </location>
    <ligand>
        <name>substrate</name>
    </ligand>
</feature>
<dbReference type="EC" id="5.4.99.18" evidence="3"/>
<dbReference type="PANTHER" id="PTHR23046">
    <property type="entry name" value="PHOSPHORIBOSYLAMINOIMIDAZOLE CARBOXYLASE CATALYTIC SUBUNIT"/>
    <property type="match status" value="1"/>
</dbReference>
<keyword evidence="1 3" id="KW-0658">Purine biosynthesis</keyword>
<feature type="binding site" evidence="3 4">
    <location>
        <position position="39"/>
    </location>
    <ligand>
        <name>substrate</name>
    </ligand>
</feature>
<feature type="domain" description="PurE" evidence="5">
    <location>
        <begin position="1"/>
        <end position="135"/>
    </location>
</feature>
<dbReference type="AlphaFoldDB" id="A0A0S7YDP4"/>
<dbReference type="Proteomes" id="UP000051012">
    <property type="component" value="Unassembled WGS sequence"/>
</dbReference>
<evidence type="ECO:0000313" key="7">
    <source>
        <dbReference type="Proteomes" id="UP000051012"/>
    </source>
</evidence>
<sequence>MKIWIFMGSTSDKDFMAGAEEVLKKESVPYQTFIHSAHREPEKIRELIKEAKNNDVIAIIAGAGLAAHLPGFIASMTDIPVLGVPIPSSTLGGIDSLLSIVQMPTGVPVATFGIGKSGAKNAALFASRLYHRLART</sequence>
<keyword evidence="2 3" id="KW-0413">Isomerase</keyword>
<dbReference type="PATRIC" id="fig|1703772.3.peg.1635"/>
<name>A0A0S7YDP4_UNCT6</name>
<reference evidence="6 7" key="1">
    <citation type="journal article" date="2015" name="Microbiome">
        <title>Genomic resolution of linkages in carbon, nitrogen, and sulfur cycling among widespread estuary sediment bacteria.</title>
        <authorList>
            <person name="Baker B.J."/>
            <person name="Lazar C.S."/>
            <person name="Teske A.P."/>
            <person name="Dick G.J."/>
        </authorList>
    </citation>
    <scope>NUCLEOTIDE SEQUENCE [LARGE SCALE GENOMIC DNA]</scope>
    <source>
        <strain evidence="6">DG_78</strain>
    </source>
</reference>
<evidence type="ECO:0000256" key="4">
    <source>
        <dbReference type="PIRSR" id="PIRSR001338-1"/>
    </source>
</evidence>
<dbReference type="Pfam" id="PF00731">
    <property type="entry name" value="AIRC"/>
    <property type="match status" value="1"/>
</dbReference>
<evidence type="ECO:0000259" key="5">
    <source>
        <dbReference type="SMART" id="SM01001"/>
    </source>
</evidence>
<dbReference type="InterPro" id="IPR000031">
    <property type="entry name" value="PurE_dom"/>
</dbReference>
<comment type="function">
    <text evidence="3">Catalyzes the conversion of N5-carboxyaminoimidazole ribonucleotide (N5-CAIR) to 4-carboxy-5-aminoimidazole ribonucleotide (CAIR).</text>
</comment>
<dbReference type="InterPro" id="IPR024694">
    <property type="entry name" value="PurE_prokaryotes"/>
</dbReference>
<accession>A0A0S7YDP4</accession>
<comment type="similarity">
    <text evidence="3">Belongs to the AIR carboxylase family. Class I subfamily.</text>
</comment>
<dbReference type="Gene3D" id="3.40.50.1970">
    <property type="match status" value="1"/>
</dbReference>
<dbReference type="GO" id="GO:0034023">
    <property type="term" value="F:5-(carboxyamino)imidazole ribonucleotide mutase activity"/>
    <property type="evidence" value="ECO:0007669"/>
    <property type="project" value="UniProtKB-UniRule"/>
</dbReference>
<dbReference type="UniPathway" id="UPA00074">
    <property type="reaction ID" value="UER00943"/>
</dbReference>
<dbReference type="SUPFAM" id="SSF52255">
    <property type="entry name" value="N5-CAIR mutase (phosphoribosylaminoimidazole carboxylase, PurE)"/>
    <property type="match status" value="1"/>
</dbReference>
<evidence type="ECO:0000256" key="2">
    <source>
        <dbReference type="ARBA" id="ARBA00023235"/>
    </source>
</evidence>
<organism evidence="6 7">
    <name type="scientific">candidate division TA06 bacterium DG_78</name>
    <dbReference type="NCBI Taxonomy" id="1703772"/>
    <lineage>
        <taxon>Bacteria</taxon>
        <taxon>Bacteria division TA06</taxon>
    </lineage>
</organism>
<gene>
    <name evidence="3" type="primary">purE</name>
    <name evidence="6" type="ORF">AMJ52_05190</name>
</gene>
<dbReference type="PIRSF" id="PIRSF001338">
    <property type="entry name" value="AIR_carboxylase"/>
    <property type="match status" value="1"/>
</dbReference>
<comment type="caution">
    <text evidence="6">The sequence shown here is derived from an EMBL/GenBank/DDBJ whole genome shotgun (WGS) entry which is preliminary data.</text>
</comment>
<evidence type="ECO:0000256" key="3">
    <source>
        <dbReference type="HAMAP-Rule" id="MF_01929"/>
    </source>
</evidence>
<dbReference type="GO" id="GO:0006189">
    <property type="term" value="P:'de novo' IMP biosynthetic process"/>
    <property type="evidence" value="ECO:0007669"/>
    <property type="project" value="UniProtKB-UniRule"/>
</dbReference>
<comment type="pathway">
    <text evidence="3">Purine metabolism; IMP biosynthesis via de novo pathway; 5-amino-1-(5-phospho-D-ribosyl)imidazole-4-carboxylate from 5-amino-1-(5-phospho-D-ribosyl)imidazole (N5-CAIR route): step 2/2.</text>
</comment>
<evidence type="ECO:0000256" key="1">
    <source>
        <dbReference type="ARBA" id="ARBA00022755"/>
    </source>
</evidence>
<dbReference type="PANTHER" id="PTHR23046:SF2">
    <property type="entry name" value="PHOSPHORIBOSYLAMINOIMIDAZOLE CARBOXYLASE"/>
    <property type="match status" value="1"/>
</dbReference>
<dbReference type="EMBL" id="LJNI01000055">
    <property type="protein sequence ID" value="KPJ72788.1"/>
    <property type="molecule type" value="Genomic_DNA"/>
</dbReference>
<proteinExistence type="inferred from homology"/>
<dbReference type="NCBIfam" id="TIGR01162">
    <property type="entry name" value="purE"/>
    <property type="match status" value="1"/>
</dbReference>
<dbReference type="InterPro" id="IPR033747">
    <property type="entry name" value="PurE_ClassI"/>
</dbReference>
<feature type="binding site" evidence="3 4">
    <location>
        <position position="9"/>
    </location>
    <ligand>
        <name>substrate</name>
    </ligand>
</feature>